<reference evidence="10" key="2">
    <citation type="journal article" date="2021" name="Genome Biol. Evol.">
        <title>Developing a high-quality reference genome for a parasitic bivalve with doubly uniparental inheritance (Bivalvia: Unionida).</title>
        <authorList>
            <person name="Smith C.H."/>
        </authorList>
    </citation>
    <scope>NUCLEOTIDE SEQUENCE</scope>
    <source>
        <strain evidence="10">CHS0354</strain>
        <tissue evidence="10">Mantle</tissue>
    </source>
</reference>
<evidence type="ECO:0000313" key="10">
    <source>
        <dbReference type="EMBL" id="KAK3607718.1"/>
    </source>
</evidence>
<dbReference type="EC" id="6.1.1.22" evidence="2"/>
<keyword evidence="3" id="KW-0436">Ligase</keyword>
<organism evidence="10 11">
    <name type="scientific">Potamilus streckersoni</name>
    <dbReference type="NCBI Taxonomy" id="2493646"/>
    <lineage>
        <taxon>Eukaryota</taxon>
        <taxon>Metazoa</taxon>
        <taxon>Spiralia</taxon>
        <taxon>Lophotrochozoa</taxon>
        <taxon>Mollusca</taxon>
        <taxon>Bivalvia</taxon>
        <taxon>Autobranchia</taxon>
        <taxon>Heteroconchia</taxon>
        <taxon>Palaeoheterodonta</taxon>
        <taxon>Unionida</taxon>
        <taxon>Unionoidea</taxon>
        <taxon>Unionidae</taxon>
        <taxon>Ambleminae</taxon>
        <taxon>Lampsilini</taxon>
        <taxon>Potamilus</taxon>
    </lineage>
</organism>
<dbReference type="AlphaFoldDB" id="A0AAE0TDF8"/>
<dbReference type="Pfam" id="PF00152">
    <property type="entry name" value="tRNA-synt_2"/>
    <property type="match status" value="1"/>
</dbReference>
<dbReference type="InterPro" id="IPR006195">
    <property type="entry name" value="aa-tRNA-synth_II"/>
</dbReference>
<dbReference type="InterPro" id="IPR002312">
    <property type="entry name" value="Asp/Asn-tRNA-synth_IIb"/>
</dbReference>
<comment type="similarity">
    <text evidence="1">Belongs to the class-II aminoacyl-tRNA synthetase family.</text>
</comment>
<dbReference type="GO" id="GO:0006421">
    <property type="term" value="P:asparaginyl-tRNA aminoacylation"/>
    <property type="evidence" value="ECO:0007669"/>
    <property type="project" value="InterPro"/>
</dbReference>
<evidence type="ECO:0000256" key="4">
    <source>
        <dbReference type="ARBA" id="ARBA00022741"/>
    </source>
</evidence>
<feature type="domain" description="Aminoacyl-transfer RNA synthetases class-II family profile" evidence="9">
    <location>
        <begin position="167"/>
        <end position="486"/>
    </location>
</feature>
<dbReference type="InterPro" id="IPR045864">
    <property type="entry name" value="aa-tRNA-synth_II/BPL/LPL"/>
</dbReference>
<evidence type="ECO:0000256" key="2">
    <source>
        <dbReference type="ARBA" id="ARBA00012816"/>
    </source>
</evidence>
<dbReference type="CDD" id="cd04318">
    <property type="entry name" value="EcAsnRS_like_N"/>
    <property type="match status" value="1"/>
</dbReference>
<name>A0AAE0TDF8_9BIVA</name>
<evidence type="ECO:0000256" key="7">
    <source>
        <dbReference type="ARBA" id="ARBA00023146"/>
    </source>
</evidence>
<evidence type="ECO:0000256" key="1">
    <source>
        <dbReference type="ARBA" id="ARBA00008226"/>
    </source>
</evidence>
<dbReference type="GO" id="GO:0004816">
    <property type="term" value="F:asparagine-tRNA ligase activity"/>
    <property type="evidence" value="ECO:0007669"/>
    <property type="project" value="UniProtKB-EC"/>
</dbReference>
<comment type="caution">
    <text evidence="10">The sequence shown here is derived from an EMBL/GenBank/DDBJ whole genome shotgun (WGS) entry which is preliminary data.</text>
</comment>
<evidence type="ECO:0000259" key="9">
    <source>
        <dbReference type="PROSITE" id="PS50862"/>
    </source>
</evidence>
<dbReference type="GO" id="GO:0005739">
    <property type="term" value="C:mitochondrion"/>
    <property type="evidence" value="ECO:0007669"/>
    <property type="project" value="TreeGrafter"/>
</dbReference>
<sequence>MAAPMWMARHWPTNIHKFLFHSQKCHLTFSKYSTIKQSIKDILERGSVGKFGETEVQGWIKFAREQKHIVFLHINDGSTLKNLQVILDPAQISSDVNFGSCVSIKGELVPSPAKEQPVELKASEITVLGKCDVLEYPVKKVPKQDPDYLRSIPHLRPRTDFIMSLVRIRNAANMAIHSYFQKNDFLFIHTPILTSNDCEGAGEVFKVESEKLIMAEGETNDDESVDKKQYFGHPTYLTVSGQLHLEVMTGAFTKVYSFGPTFRADSSIGRHHLSEFYMIEAEMAFTRDLEDIIRVIENLVKQATKEILEKSEEDVHYYLKNYSPQNQQNIISNLTNKQFIRIPYTEAVEILEKKNNDFQFKISWGCDFQKEHEKYLVKYCDNIPVFVSDFPKELKPFYARVNKDDKTVSAVDLLVPEVGELTGGSIREDRFDILEDRLNKLKLADLYNWYLDLRRYGSAPHGGFGMGFERYLQSLLGIKNIRDTTPFPRSLRNCKL</sequence>
<dbReference type="InterPro" id="IPR012340">
    <property type="entry name" value="NA-bd_OB-fold"/>
</dbReference>
<dbReference type="CDD" id="cd00776">
    <property type="entry name" value="AsxRS_core"/>
    <property type="match status" value="1"/>
</dbReference>
<dbReference type="FunFam" id="3.30.930.10:FF:000016">
    <property type="entry name" value="Asparagine--tRNA ligase"/>
    <property type="match status" value="1"/>
</dbReference>
<dbReference type="PROSITE" id="PS50862">
    <property type="entry name" value="AA_TRNA_LIGASE_II"/>
    <property type="match status" value="1"/>
</dbReference>
<dbReference type="SUPFAM" id="SSF55681">
    <property type="entry name" value="Class II aaRS and biotin synthetases"/>
    <property type="match status" value="1"/>
</dbReference>
<dbReference type="NCBIfam" id="TIGR00457">
    <property type="entry name" value="asnS"/>
    <property type="match status" value="1"/>
</dbReference>
<dbReference type="PANTHER" id="PTHR22594:SF34">
    <property type="entry name" value="ASPARAGINE--TRNA LIGASE, MITOCHONDRIAL-RELATED"/>
    <property type="match status" value="1"/>
</dbReference>
<dbReference type="GO" id="GO:0005524">
    <property type="term" value="F:ATP binding"/>
    <property type="evidence" value="ECO:0007669"/>
    <property type="project" value="UniProtKB-KW"/>
</dbReference>
<dbReference type="GO" id="GO:0003676">
    <property type="term" value="F:nucleic acid binding"/>
    <property type="evidence" value="ECO:0007669"/>
    <property type="project" value="InterPro"/>
</dbReference>
<dbReference type="EMBL" id="JAEAOA010001030">
    <property type="protein sequence ID" value="KAK3607718.1"/>
    <property type="molecule type" value="Genomic_DNA"/>
</dbReference>
<dbReference type="InterPro" id="IPR004364">
    <property type="entry name" value="Aa-tRNA-synt_II"/>
</dbReference>
<reference evidence="10" key="3">
    <citation type="submission" date="2023-05" db="EMBL/GenBank/DDBJ databases">
        <authorList>
            <person name="Smith C.H."/>
        </authorList>
    </citation>
    <scope>NUCLEOTIDE SEQUENCE</scope>
    <source>
        <strain evidence="10">CHS0354</strain>
        <tissue evidence="10">Mantle</tissue>
    </source>
</reference>
<dbReference type="Proteomes" id="UP001195483">
    <property type="component" value="Unassembled WGS sequence"/>
</dbReference>
<accession>A0AAE0TDF8</accession>
<keyword evidence="5" id="KW-0067">ATP-binding</keyword>
<evidence type="ECO:0000256" key="5">
    <source>
        <dbReference type="ARBA" id="ARBA00022840"/>
    </source>
</evidence>
<dbReference type="InterPro" id="IPR004365">
    <property type="entry name" value="NA-bd_OB_tRNA"/>
</dbReference>
<evidence type="ECO:0000256" key="3">
    <source>
        <dbReference type="ARBA" id="ARBA00022598"/>
    </source>
</evidence>
<evidence type="ECO:0000256" key="8">
    <source>
        <dbReference type="SAM" id="Coils"/>
    </source>
</evidence>
<proteinExistence type="inferred from homology"/>
<feature type="coiled-coil region" evidence="8">
    <location>
        <begin position="286"/>
        <end position="313"/>
    </location>
</feature>
<dbReference type="Gene3D" id="2.40.50.140">
    <property type="entry name" value="Nucleic acid-binding proteins"/>
    <property type="match status" value="1"/>
</dbReference>
<keyword evidence="11" id="KW-1185">Reference proteome</keyword>
<keyword evidence="8" id="KW-0175">Coiled coil</keyword>
<keyword evidence="7" id="KW-0030">Aminoacyl-tRNA synthetase</keyword>
<reference evidence="10" key="1">
    <citation type="journal article" date="2021" name="Genome Biol. Evol.">
        <title>A High-Quality Reference Genome for a Parasitic Bivalve with Doubly Uniparental Inheritance (Bivalvia: Unionida).</title>
        <authorList>
            <person name="Smith C.H."/>
        </authorList>
    </citation>
    <scope>NUCLEOTIDE SEQUENCE</scope>
    <source>
        <strain evidence="10">CHS0354</strain>
    </source>
</reference>
<gene>
    <name evidence="10" type="ORF">CHS0354_016744</name>
</gene>
<dbReference type="PANTHER" id="PTHR22594">
    <property type="entry name" value="ASPARTYL/LYSYL-TRNA SYNTHETASE"/>
    <property type="match status" value="1"/>
</dbReference>
<dbReference type="Gene3D" id="3.30.930.10">
    <property type="entry name" value="Bira Bifunctional Protein, Domain 2"/>
    <property type="match status" value="1"/>
</dbReference>
<dbReference type="PRINTS" id="PR01042">
    <property type="entry name" value="TRNASYNTHASP"/>
</dbReference>
<dbReference type="NCBIfam" id="NF003037">
    <property type="entry name" value="PRK03932.1"/>
    <property type="match status" value="1"/>
</dbReference>
<protein>
    <recommendedName>
        <fullName evidence="2">asparagine--tRNA ligase</fullName>
        <ecNumber evidence="2">6.1.1.22</ecNumber>
    </recommendedName>
</protein>
<keyword evidence="4" id="KW-0547">Nucleotide-binding</keyword>
<dbReference type="InterPro" id="IPR004522">
    <property type="entry name" value="Asn-tRNA-ligase"/>
</dbReference>
<evidence type="ECO:0000313" key="11">
    <source>
        <dbReference type="Proteomes" id="UP001195483"/>
    </source>
</evidence>
<evidence type="ECO:0000256" key="6">
    <source>
        <dbReference type="ARBA" id="ARBA00022917"/>
    </source>
</evidence>
<dbReference type="Pfam" id="PF01336">
    <property type="entry name" value="tRNA_anti-codon"/>
    <property type="match status" value="1"/>
</dbReference>
<dbReference type="SUPFAM" id="SSF50249">
    <property type="entry name" value="Nucleic acid-binding proteins"/>
    <property type="match status" value="1"/>
</dbReference>
<keyword evidence="6" id="KW-0648">Protein biosynthesis</keyword>